<sequence>MTAAIPSRAVDLAEKVRSGELTALAVAEATLARIDADNERLNAFLTVSRDELLAQARALDAKRARGETLGPLAGVPIALKDALCTRGIRTTCASKMLASYVPPYDATVVAKLKAADALLPGKTNMDEFAMGSSNENSAFGPARNPHDPERTPGGSSGGSAVAVASGMTPAALGSDTGGSIRQPAALTGIVGVKPTYGRVSRYGLVAFASSLDQIGPFATDVRSAARVLSVIAGEDGRDMTSLRVPNDDYEAACGQSVRGMRIGVPEEYFAQGLDPEVEASVRAAIARLEADGATIKKVHLAHTKHAVATYYVVATAEASSNLARFDGVRYGLRVSGNVARDSKHAQGGALRAMYGATRDAGFGAEVKRRILLGTFVLSAGYYDAYYLKAQKVRTLIRRDFEAAFADVDAIVCPTSPTPAFRLGEKTSDPLSMYLSDVYTLPASLAGLPAMSVPCAPTKAGLPVGLQIIAPALKETTMFRLASAWETARQG</sequence>
<dbReference type="PROSITE" id="PS00571">
    <property type="entry name" value="AMIDASES"/>
    <property type="match status" value="1"/>
</dbReference>
<keyword evidence="8 10" id="KW-0648">Protein biosynthesis</keyword>
<protein>
    <recommendedName>
        <fullName evidence="4 10">Glutamyl-tRNA(Gln) amidotransferase subunit A</fullName>
        <shortName evidence="10">Glu-ADT subunit A</shortName>
        <ecNumber evidence="3 10">6.3.5.7</ecNumber>
    </recommendedName>
</protein>
<evidence type="ECO:0000256" key="7">
    <source>
        <dbReference type="ARBA" id="ARBA00022840"/>
    </source>
</evidence>
<dbReference type="Pfam" id="PF01425">
    <property type="entry name" value="Amidase"/>
    <property type="match status" value="1"/>
</dbReference>
<dbReference type="InterPro" id="IPR023631">
    <property type="entry name" value="Amidase_dom"/>
</dbReference>
<dbReference type="GO" id="GO:0006412">
    <property type="term" value="P:translation"/>
    <property type="evidence" value="ECO:0007669"/>
    <property type="project" value="UniProtKB-UniRule"/>
</dbReference>
<evidence type="ECO:0000256" key="9">
    <source>
        <dbReference type="ARBA" id="ARBA00047407"/>
    </source>
</evidence>
<feature type="domain" description="Amidase" evidence="12">
    <location>
        <begin position="26"/>
        <end position="476"/>
    </location>
</feature>
<gene>
    <name evidence="10" type="primary">gatA</name>
    <name evidence="13" type="ORF">AKJ09_08850</name>
</gene>
<evidence type="ECO:0000256" key="8">
    <source>
        <dbReference type="ARBA" id="ARBA00022917"/>
    </source>
</evidence>
<comment type="function">
    <text evidence="10">Allows the formation of correctly charged Gln-tRNA(Gln) through the transamidation of misacylated Glu-tRNA(Gln) in organisms which lack glutaminyl-tRNA synthetase. The reaction takes place in the presence of glutamine and ATP through an activated gamma-phospho-Glu-tRNA(Gln).</text>
</comment>
<dbReference type="InterPro" id="IPR004412">
    <property type="entry name" value="GatA"/>
</dbReference>
<reference evidence="13 14" key="1">
    <citation type="submission" date="2015-08" db="EMBL/GenBank/DDBJ databases">
        <authorList>
            <person name="Babu N.S."/>
            <person name="Beckwith C.J."/>
            <person name="Beseler K.G."/>
            <person name="Brison A."/>
            <person name="Carone J.V."/>
            <person name="Caskin T.P."/>
            <person name="Diamond M."/>
            <person name="Durham M.E."/>
            <person name="Foxe J.M."/>
            <person name="Go M."/>
            <person name="Henderson B.A."/>
            <person name="Jones I.B."/>
            <person name="McGettigan J.A."/>
            <person name="Micheletti S.J."/>
            <person name="Nasrallah M.E."/>
            <person name="Ortiz D."/>
            <person name="Piller C.R."/>
            <person name="Privatt S.R."/>
            <person name="Schneider S.L."/>
            <person name="Sharp S."/>
            <person name="Smith T.C."/>
            <person name="Stanton J.D."/>
            <person name="Ullery H.E."/>
            <person name="Wilson R.J."/>
            <person name="Serrano M.G."/>
            <person name="Buck G."/>
            <person name="Lee V."/>
            <person name="Wang Y."/>
            <person name="Carvalho R."/>
            <person name="Voegtly L."/>
            <person name="Shi R."/>
            <person name="Duckworth R."/>
            <person name="Johnson A."/>
            <person name="Loviza R."/>
            <person name="Walstead R."/>
            <person name="Shah Z."/>
            <person name="Kiflezghi M."/>
            <person name="Wade K."/>
            <person name="Ball S.L."/>
            <person name="Bradley K.W."/>
            <person name="Asai D.J."/>
            <person name="Bowman C.A."/>
            <person name="Russell D.A."/>
            <person name="Pope W.H."/>
            <person name="Jacobs-Sera D."/>
            <person name="Hendrix R.W."/>
            <person name="Hatfull G.F."/>
        </authorList>
    </citation>
    <scope>NUCLEOTIDE SEQUENCE [LARGE SCALE GENOMIC DNA]</scope>
    <source>
        <strain evidence="13 14">DSM 27648</strain>
    </source>
</reference>
<evidence type="ECO:0000256" key="3">
    <source>
        <dbReference type="ARBA" id="ARBA00012739"/>
    </source>
</evidence>
<dbReference type="SUPFAM" id="SSF75304">
    <property type="entry name" value="Amidase signature (AS) enzymes"/>
    <property type="match status" value="1"/>
</dbReference>
<evidence type="ECO:0000259" key="12">
    <source>
        <dbReference type="Pfam" id="PF01425"/>
    </source>
</evidence>
<keyword evidence="5 10" id="KW-0436">Ligase</keyword>
<evidence type="ECO:0000256" key="11">
    <source>
        <dbReference type="SAM" id="MobiDB-lite"/>
    </source>
</evidence>
<evidence type="ECO:0000256" key="5">
    <source>
        <dbReference type="ARBA" id="ARBA00022598"/>
    </source>
</evidence>
<dbReference type="HAMAP" id="MF_00120">
    <property type="entry name" value="GatA"/>
    <property type="match status" value="1"/>
</dbReference>
<dbReference type="PATRIC" id="fig|1391654.3.peg.8962"/>
<dbReference type="STRING" id="1391654.AKJ09_08850"/>
<dbReference type="GO" id="GO:0050567">
    <property type="term" value="F:glutaminyl-tRNA synthase (glutamine-hydrolyzing) activity"/>
    <property type="evidence" value="ECO:0007669"/>
    <property type="project" value="UniProtKB-UniRule"/>
</dbReference>
<name>A0A0K1Q927_9BACT</name>
<keyword evidence="14" id="KW-1185">Reference proteome</keyword>
<dbReference type="KEGG" id="llu:AKJ09_08850"/>
<dbReference type="RefSeq" id="WP_146653140.1">
    <property type="nucleotide sequence ID" value="NZ_CP012333.1"/>
</dbReference>
<proteinExistence type="inferred from homology"/>
<dbReference type="EC" id="6.3.5.7" evidence="3 10"/>
<dbReference type="GO" id="GO:0030956">
    <property type="term" value="C:glutamyl-tRNA(Gln) amidotransferase complex"/>
    <property type="evidence" value="ECO:0007669"/>
    <property type="project" value="InterPro"/>
</dbReference>
<evidence type="ECO:0000256" key="1">
    <source>
        <dbReference type="ARBA" id="ARBA00008069"/>
    </source>
</evidence>
<dbReference type="GO" id="GO:0005524">
    <property type="term" value="F:ATP binding"/>
    <property type="evidence" value="ECO:0007669"/>
    <property type="project" value="UniProtKB-KW"/>
</dbReference>
<evidence type="ECO:0000256" key="4">
    <source>
        <dbReference type="ARBA" id="ARBA00014428"/>
    </source>
</evidence>
<comment type="catalytic activity">
    <reaction evidence="9 10">
        <text>L-glutamyl-tRNA(Gln) + L-glutamine + ATP + H2O = L-glutaminyl-tRNA(Gln) + L-glutamate + ADP + phosphate + H(+)</text>
        <dbReference type="Rhea" id="RHEA:17521"/>
        <dbReference type="Rhea" id="RHEA-COMP:9681"/>
        <dbReference type="Rhea" id="RHEA-COMP:9684"/>
        <dbReference type="ChEBI" id="CHEBI:15377"/>
        <dbReference type="ChEBI" id="CHEBI:15378"/>
        <dbReference type="ChEBI" id="CHEBI:29985"/>
        <dbReference type="ChEBI" id="CHEBI:30616"/>
        <dbReference type="ChEBI" id="CHEBI:43474"/>
        <dbReference type="ChEBI" id="CHEBI:58359"/>
        <dbReference type="ChEBI" id="CHEBI:78520"/>
        <dbReference type="ChEBI" id="CHEBI:78521"/>
        <dbReference type="ChEBI" id="CHEBI:456216"/>
        <dbReference type="EC" id="6.3.5.7"/>
    </reaction>
</comment>
<dbReference type="InterPro" id="IPR036928">
    <property type="entry name" value="AS_sf"/>
</dbReference>
<dbReference type="Proteomes" id="UP000064967">
    <property type="component" value="Chromosome"/>
</dbReference>
<dbReference type="PANTHER" id="PTHR11895:SF151">
    <property type="entry name" value="GLUTAMYL-TRNA(GLN) AMIDOTRANSFERASE SUBUNIT A"/>
    <property type="match status" value="1"/>
</dbReference>
<comment type="similarity">
    <text evidence="1 10">Belongs to the amidase family. GatA subfamily.</text>
</comment>
<keyword evidence="7 10" id="KW-0067">ATP-binding</keyword>
<feature type="active site" description="Charge relay system" evidence="10">
    <location>
        <position position="155"/>
    </location>
</feature>
<evidence type="ECO:0000313" key="13">
    <source>
        <dbReference type="EMBL" id="AKV02187.1"/>
    </source>
</evidence>
<organism evidence="13 14">
    <name type="scientific">Labilithrix luteola</name>
    <dbReference type="NCBI Taxonomy" id="1391654"/>
    <lineage>
        <taxon>Bacteria</taxon>
        <taxon>Pseudomonadati</taxon>
        <taxon>Myxococcota</taxon>
        <taxon>Polyangia</taxon>
        <taxon>Polyangiales</taxon>
        <taxon>Labilitrichaceae</taxon>
        <taxon>Labilithrix</taxon>
    </lineage>
</organism>
<comment type="subunit">
    <text evidence="2 10">Heterotrimer of A, B and C subunits.</text>
</comment>
<keyword evidence="6 10" id="KW-0547">Nucleotide-binding</keyword>
<dbReference type="EMBL" id="CP012333">
    <property type="protein sequence ID" value="AKV02187.1"/>
    <property type="molecule type" value="Genomic_DNA"/>
</dbReference>
<evidence type="ECO:0000256" key="10">
    <source>
        <dbReference type="HAMAP-Rule" id="MF_00120"/>
    </source>
</evidence>
<dbReference type="AlphaFoldDB" id="A0A0K1Q927"/>
<dbReference type="Gene3D" id="3.90.1300.10">
    <property type="entry name" value="Amidase signature (AS) domain"/>
    <property type="match status" value="1"/>
</dbReference>
<feature type="region of interest" description="Disordered" evidence="11">
    <location>
        <begin position="131"/>
        <end position="160"/>
    </location>
</feature>
<dbReference type="OrthoDB" id="9811471at2"/>
<dbReference type="GO" id="GO:0016740">
    <property type="term" value="F:transferase activity"/>
    <property type="evidence" value="ECO:0007669"/>
    <property type="project" value="UniProtKB-KW"/>
</dbReference>
<feature type="active site" description="Acyl-ester intermediate" evidence="10">
    <location>
        <position position="179"/>
    </location>
</feature>
<evidence type="ECO:0000313" key="14">
    <source>
        <dbReference type="Proteomes" id="UP000064967"/>
    </source>
</evidence>
<evidence type="ECO:0000256" key="2">
    <source>
        <dbReference type="ARBA" id="ARBA00011123"/>
    </source>
</evidence>
<dbReference type="InterPro" id="IPR020556">
    <property type="entry name" value="Amidase_CS"/>
</dbReference>
<dbReference type="NCBIfam" id="TIGR00132">
    <property type="entry name" value="gatA"/>
    <property type="match status" value="1"/>
</dbReference>
<dbReference type="PANTHER" id="PTHR11895">
    <property type="entry name" value="TRANSAMIDASE"/>
    <property type="match status" value="1"/>
</dbReference>
<evidence type="ECO:0000256" key="6">
    <source>
        <dbReference type="ARBA" id="ARBA00022741"/>
    </source>
</evidence>
<dbReference type="InterPro" id="IPR000120">
    <property type="entry name" value="Amidase"/>
</dbReference>
<keyword evidence="13" id="KW-0808">Transferase</keyword>
<accession>A0A0K1Q927</accession>
<feature type="active site" description="Charge relay system" evidence="10">
    <location>
        <position position="80"/>
    </location>
</feature>